<name>A0A1V9A2K0_SACPI</name>
<evidence type="ECO:0000256" key="1">
    <source>
        <dbReference type="SAM" id="Phobius"/>
    </source>
</evidence>
<evidence type="ECO:0008006" key="4">
    <source>
        <dbReference type="Google" id="ProtNLM"/>
    </source>
</evidence>
<protein>
    <recommendedName>
        <fullName evidence="4">DUF3592 domain-containing protein</fullName>
    </recommendedName>
</protein>
<dbReference type="EMBL" id="MWIH01000006">
    <property type="protein sequence ID" value="OQO91256.1"/>
    <property type="molecule type" value="Genomic_DNA"/>
</dbReference>
<sequence>MRIGVWTALGVASVITLLGVVLVLGALRNDQLIADNRGMATAQVEQVMFNRTLIRYETPDGVMHSPENGVLYPDGLVAGQLVRIEYDTTDPELAKIAGRTWLLTLLPVSTTVLATWLIAAPLVWWQRSRLRALRPRQDEPGP</sequence>
<keyword evidence="1" id="KW-1133">Transmembrane helix</keyword>
<reference evidence="2 3" key="1">
    <citation type="submission" date="2017-02" db="EMBL/GenBank/DDBJ databases">
        <title>Draft genome of Saccharomonospora sp. 154.</title>
        <authorList>
            <person name="Alonso-Carmona G.S."/>
            <person name="De La Haba R."/>
            <person name="Vera-Gargallo B."/>
            <person name="Sandoval-Trujillo A.H."/>
            <person name="Ramirez-Duran N."/>
            <person name="Ventosa A."/>
        </authorList>
    </citation>
    <scope>NUCLEOTIDE SEQUENCE [LARGE SCALE GENOMIC DNA]</scope>
    <source>
        <strain evidence="2 3">LRS4.154</strain>
    </source>
</reference>
<organism evidence="2 3">
    <name type="scientific">Saccharomonospora piscinae</name>
    <dbReference type="NCBI Taxonomy" id="687388"/>
    <lineage>
        <taxon>Bacteria</taxon>
        <taxon>Bacillati</taxon>
        <taxon>Actinomycetota</taxon>
        <taxon>Actinomycetes</taxon>
        <taxon>Pseudonocardiales</taxon>
        <taxon>Pseudonocardiaceae</taxon>
        <taxon>Saccharomonospora</taxon>
    </lineage>
</organism>
<accession>A0A1V9A2K0</accession>
<proteinExistence type="predicted"/>
<feature type="transmembrane region" description="Helical" evidence="1">
    <location>
        <begin position="6"/>
        <end position="27"/>
    </location>
</feature>
<comment type="caution">
    <text evidence="2">The sequence shown here is derived from an EMBL/GenBank/DDBJ whole genome shotgun (WGS) entry which is preliminary data.</text>
</comment>
<dbReference type="AlphaFoldDB" id="A0A1V9A2K0"/>
<gene>
    <name evidence="2" type="ORF">B1813_15870</name>
</gene>
<dbReference type="Proteomes" id="UP000192591">
    <property type="component" value="Unassembled WGS sequence"/>
</dbReference>
<evidence type="ECO:0000313" key="3">
    <source>
        <dbReference type="Proteomes" id="UP000192591"/>
    </source>
</evidence>
<keyword evidence="1" id="KW-0812">Transmembrane</keyword>
<evidence type="ECO:0000313" key="2">
    <source>
        <dbReference type="EMBL" id="OQO91256.1"/>
    </source>
</evidence>
<dbReference type="STRING" id="1962155.B1813_15870"/>
<keyword evidence="3" id="KW-1185">Reference proteome</keyword>
<feature type="transmembrane region" description="Helical" evidence="1">
    <location>
        <begin position="101"/>
        <end position="125"/>
    </location>
</feature>
<keyword evidence="1" id="KW-0472">Membrane</keyword>